<accession>A0A2W5SY31</accession>
<evidence type="ECO:0000313" key="2">
    <source>
        <dbReference type="Proteomes" id="UP000249061"/>
    </source>
</evidence>
<proteinExistence type="predicted"/>
<sequence length="140" mass="14852">MKKTLIVVALCSLFSCGADVSYSGRLHEAVVAGEASSRSSRSAGVSFDSVQQTLHIEGLEAALATVKENEGGAFNFAQQGDVLGGLGTVTPTRLSFSISLVRRTWPYGFSTITFDGVRSEQASEEPPTFVPMFTEAPATR</sequence>
<dbReference type="Proteomes" id="UP000249061">
    <property type="component" value="Unassembled WGS sequence"/>
</dbReference>
<protein>
    <recommendedName>
        <fullName evidence="3">Lipoprotein</fullName>
    </recommendedName>
</protein>
<name>A0A2W5SY31_9BACT</name>
<evidence type="ECO:0000313" key="1">
    <source>
        <dbReference type="EMBL" id="PZR07850.1"/>
    </source>
</evidence>
<dbReference type="EMBL" id="QFQP01000028">
    <property type="protein sequence ID" value="PZR07850.1"/>
    <property type="molecule type" value="Genomic_DNA"/>
</dbReference>
<evidence type="ECO:0008006" key="3">
    <source>
        <dbReference type="Google" id="ProtNLM"/>
    </source>
</evidence>
<dbReference type="PROSITE" id="PS51257">
    <property type="entry name" value="PROKAR_LIPOPROTEIN"/>
    <property type="match status" value="1"/>
</dbReference>
<comment type="caution">
    <text evidence="1">The sequence shown here is derived from an EMBL/GenBank/DDBJ whole genome shotgun (WGS) entry which is preliminary data.</text>
</comment>
<reference evidence="1 2" key="1">
    <citation type="submission" date="2017-08" db="EMBL/GenBank/DDBJ databases">
        <title>Infants hospitalized years apart are colonized by the same room-sourced microbial strains.</title>
        <authorList>
            <person name="Brooks B."/>
            <person name="Olm M.R."/>
            <person name="Firek B.A."/>
            <person name="Baker R."/>
            <person name="Thomas B.C."/>
            <person name="Morowitz M.J."/>
            <person name="Banfield J.F."/>
        </authorList>
    </citation>
    <scope>NUCLEOTIDE SEQUENCE [LARGE SCALE GENOMIC DNA]</scope>
    <source>
        <strain evidence="1">S2_003_000_R2_14</strain>
    </source>
</reference>
<gene>
    <name evidence="1" type="ORF">DI536_26155</name>
</gene>
<organism evidence="1 2">
    <name type="scientific">Archangium gephyra</name>
    <dbReference type="NCBI Taxonomy" id="48"/>
    <lineage>
        <taxon>Bacteria</taxon>
        <taxon>Pseudomonadati</taxon>
        <taxon>Myxococcota</taxon>
        <taxon>Myxococcia</taxon>
        <taxon>Myxococcales</taxon>
        <taxon>Cystobacterineae</taxon>
        <taxon>Archangiaceae</taxon>
        <taxon>Archangium</taxon>
    </lineage>
</organism>
<dbReference type="AlphaFoldDB" id="A0A2W5SY31"/>